<dbReference type="GO" id="GO:0016592">
    <property type="term" value="C:mediator complex"/>
    <property type="evidence" value="ECO:0007669"/>
    <property type="project" value="TreeGrafter"/>
</dbReference>
<protein>
    <submittedName>
        <fullName evidence="7">Uncharacterized protein</fullName>
    </submittedName>
</protein>
<keyword evidence="6" id="KW-0539">Nucleus</keyword>
<dbReference type="EMBL" id="CAJOBJ010353311">
    <property type="protein sequence ID" value="CAF5211133.1"/>
    <property type="molecule type" value="Genomic_DNA"/>
</dbReference>
<dbReference type="PANTHER" id="PTHR13224:SF6">
    <property type="entry name" value="MEDIATOR OF RNA POLYMERASE II TRANSCRIPTION SUBUNIT 16"/>
    <property type="match status" value="1"/>
</dbReference>
<evidence type="ECO:0000256" key="2">
    <source>
        <dbReference type="ARBA" id="ARBA00006543"/>
    </source>
</evidence>
<evidence type="ECO:0000256" key="4">
    <source>
        <dbReference type="ARBA" id="ARBA00023159"/>
    </source>
</evidence>
<sequence length="186" mass="20947">MEIIYAVDVKMTNDGEEFDRVLALDISCMNILAFSSYYLSTSSKLKYSPYLVSTTLQQAAKSSFCVYVCSLEQPWHYGLIATSIVPIVHLVWSLDGTHLLVCNQTGLCRIFKMKNGCINTMDNIYQYEINEDILIAKYIFHKEPIVVNLDRKDSLFYGKEDSQSSMLPCALNTGNFICVTTSGTVS</sequence>
<dbReference type="SUPFAM" id="SSF50978">
    <property type="entry name" value="WD40 repeat-like"/>
    <property type="match status" value="1"/>
</dbReference>
<accession>A0A8S3J6J9</accession>
<dbReference type="GO" id="GO:0045893">
    <property type="term" value="P:positive regulation of DNA-templated transcription"/>
    <property type="evidence" value="ECO:0007669"/>
    <property type="project" value="TreeGrafter"/>
</dbReference>
<organism evidence="7 8">
    <name type="scientific">Rotaria magnacalcarata</name>
    <dbReference type="NCBI Taxonomy" id="392030"/>
    <lineage>
        <taxon>Eukaryota</taxon>
        <taxon>Metazoa</taxon>
        <taxon>Spiralia</taxon>
        <taxon>Gnathifera</taxon>
        <taxon>Rotifera</taxon>
        <taxon>Eurotatoria</taxon>
        <taxon>Bdelloidea</taxon>
        <taxon>Philodinida</taxon>
        <taxon>Philodinidae</taxon>
        <taxon>Rotaria</taxon>
    </lineage>
</organism>
<keyword evidence="5" id="KW-0804">Transcription</keyword>
<name>A0A8S3J6J9_9BILA</name>
<evidence type="ECO:0000256" key="3">
    <source>
        <dbReference type="ARBA" id="ARBA00023015"/>
    </source>
</evidence>
<reference evidence="7" key="1">
    <citation type="submission" date="2021-02" db="EMBL/GenBank/DDBJ databases">
        <authorList>
            <person name="Nowell W R."/>
        </authorList>
    </citation>
    <scope>NUCLEOTIDE SEQUENCE</scope>
</reference>
<evidence type="ECO:0000256" key="1">
    <source>
        <dbReference type="ARBA" id="ARBA00004123"/>
    </source>
</evidence>
<evidence type="ECO:0000313" key="8">
    <source>
        <dbReference type="Proteomes" id="UP000681720"/>
    </source>
</evidence>
<proteinExistence type="inferred from homology"/>
<dbReference type="InterPro" id="IPR036322">
    <property type="entry name" value="WD40_repeat_dom_sf"/>
</dbReference>
<comment type="subcellular location">
    <subcellularLocation>
        <location evidence="1">Nucleus</location>
    </subcellularLocation>
</comment>
<dbReference type="Proteomes" id="UP000681720">
    <property type="component" value="Unassembled WGS sequence"/>
</dbReference>
<evidence type="ECO:0000256" key="6">
    <source>
        <dbReference type="ARBA" id="ARBA00023242"/>
    </source>
</evidence>
<evidence type="ECO:0000313" key="7">
    <source>
        <dbReference type="EMBL" id="CAF5211133.1"/>
    </source>
</evidence>
<keyword evidence="4" id="KW-0010">Activator</keyword>
<keyword evidence="3" id="KW-0805">Transcription regulation</keyword>
<comment type="similarity">
    <text evidence="2">Belongs to the Mediator complex subunit 16 family.</text>
</comment>
<dbReference type="InterPro" id="IPR048338">
    <property type="entry name" value="Mediator_Med16"/>
</dbReference>
<dbReference type="AlphaFoldDB" id="A0A8S3J6J9"/>
<dbReference type="PANTHER" id="PTHR13224">
    <property type="entry name" value="THYROID HORMONE RECEPTOR-ASSOCIATED PROTEIN-RELATED"/>
    <property type="match status" value="1"/>
</dbReference>
<gene>
    <name evidence="7" type="ORF">GIL414_LOCUS79826</name>
</gene>
<evidence type="ECO:0000256" key="5">
    <source>
        <dbReference type="ARBA" id="ARBA00023163"/>
    </source>
</evidence>
<comment type="caution">
    <text evidence="7">The sequence shown here is derived from an EMBL/GenBank/DDBJ whole genome shotgun (WGS) entry which is preliminary data.</text>
</comment>